<dbReference type="RefSeq" id="XP_016509666.1">
    <property type="nucleotide sequence ID" value="XM_016654180.1"/>
</dbReference>
<dbReference type="InterPro" id="IPR053781">
    <property type="entry name" value="F-box_AtFBL13-like"/>
</dbReference>
<dbReference type="InterPro" id="IPR032675">
    <property type="entry name" value="LRR_dom_sf"/>
</dbReference>
<protein>
    <submittedName>
        <fullName evidence="3 4">F-box/FBD/LRR-repeat protein At1g13570 isoform X2</fullName>
    </submittedName>
</protein>
<dbReference type="SMART" id="SM00256">
    <property type="entry name" value="FBOX"/>
    <property type="match status" value="1"/>
</dbReference>
<reference evidence="3 4" key="2">
    <citation type="submission" date="2025-04" db="UniProtKB">
        <authorList>
            <consortium name="RefSeq"/>
        </authorList>
    </citation>
    <scope>IDENTIFICATION</scope>
</reference>
<gene>
    <name evidence="3 4 5 6" type="primary">LOC107827115</name>
</gene>
<dbReference type="PANTHER" id="PTHR31639:SF153">
    <property type="entry name" value="UBIQUITIN-PROTEIN LIGASE"/>
    <property type="match status" value="1"/>
</dbReference>
<organism evidence="5">
    <name type="scientific">Nicotiana tabacum</name>
    <name type="common">Common tobacco</name>
    <dbReference type="NCBI Taxonomy" id="4097"/>
    <lineage>
        <taxon>Eukaryota</taxon>
        <taxon>Viridiplantae</taxon>
        <taxon>Streptophyta</taxon>
        <taxon>Embryophyta</taxon>
        <taxon>Tracheophyta</taxon>
        <taxon>Spermatophyta</taxon>
        <taxon>Magnoliopsida</taxon>
        <taxon>eudicotyledons</taxon>
        <taxon>Gunneridae</taxon>
        <taxon>Pentapetalae</taxon>
        <taxon>asterids</taxon>
        <taxon>lamiids</taxon>
        <taxon>Solanales</taxon>
        <taxon>Solanaceae</taxon>
        <taxon>Nicotianoideae</taxon>
        <taxon>Nicotianeae</taxon>
        <taxon>Nicotiana</taxon>
    </lineage>
</organism>
<sequence>MMYPTGRRQYRYRTLPPDILSNLPQKVIDEILICLPLRDAVRTSILSKKWRYIWRRLPQLTLEHTLWKKREDITDLTRNFSEIVRHIYCYHAGPIKKFTLCIPYLDLDRRCPYIDRLISFLSRNGIQHLVLRLPIRGNSYELPPLFFTCFQLRHLTLYNCSMNHPPHFKGFDWLTSLELHDVTISSKLLERLISRSPLLEQFVLHISGALSNVIEISAPMLRSFDYTGNISSVLLKNVPLLAKFSLSQREYHVAAGKCNIAMFFESFSALEHLHLNDMSFVAGAGEIPTRLPFNLNYVKHVCISSIYLSDLDEVSCALCLIRSFPYLQYMEMKVEASDDNDILALESLEVERFSDVTFNHLREVKLIQTNGTIPEMQLMKLLLAKSPRLVRMLIEPCLVEESATVKILAELTKLKRASPKAEVVYKLDKHPNLGPV</sequence>
<proteinExistence type="predicted"/>
<feature type="domain" description="F-box" evidence="1">
    <location>
        <begin position="17"/>
        <end position="70"/>
    </location>
</feature>
<evidence type="ECO:0000259" key="1">
    <source>
        <dbReference type="PROSITE" id="PS50181"/>
    </source>
</evidence>
<evidence type="ECO:0000313" key="3">
    <source>
        <dbReference type="RefSeq" id="XP_016509665.1"/>
    </source>
</evidence>
<dbReference type="RefSeq" id="XP_016509665.1">
    <property type="nucleotide sequence ID" value="XM_016654179.1"/>
</dbReference>
<dbReference type="Pfam" id="PF00646">
    <property type="entry name" value="F-box"/>
    <property type="match status" value="1"/>
</dbReference>
<evidence type="ECO:0000313" key="2">
    <source>
        <dbReference type="Proteomes" id="UP000790787"/>
    </source>
</evidence>
<dbReference type="Proteomes" id="UP000790787">
    <property type="component" value="Chromosome 24"/>
</dbReference>
<accession>A0A1S4D8D1</accession>
<keyword evidence="2" id="KW-1185">Reference proteome</keyword>
<dbReference type="CDD" id="cd22160">
    <property type="entry name" value="F-box_AtFBL13-like"/>
    <property type="match status" value="1"/>
</dbReference>
<dbReference type="OrthoDB" id="1302530at2759"/>
<dbReference type="InterPro" id="IPR001810">
    <property type="entry name" value="F-box_dom"/>
</dbReference>
<dbReference type="OMA" id="DIGHEPT"/>
<dbReference type="AlphaFoldDB" id="A0A1S4D8D1"/>
<evidence type="ECO:0000313" key="5">
    <source>
        <dbReference type="RefSeq" id="XP_016509667.1"/>
    </source>
</evidence>
<evidence type="ECO:0000313" key="4">
    <source>
        <dbReference type="RefSeq" id="XP_016509666.1"/>
    </source>
</evidence>
<dbReference type="Gene3D" id="3.80.10.10">
    <property type="entry name" value="Ribonuclease Inhibitor"/>
    <property type="match status" value="1"/>
</dbReference>
<dbReference type="SUPFAM" id="SSF52047">
    <property type="entry name" value="RNI-like"/>
    <property type="match status" value="1"/>
</dbReference>
<evidence type="ECO:0000313" key="6">
    <source>
        <dbReference type="RefSeq" id="XP_016509668.1"/>
    </source>
</evidence>
<name>A0A1S4D8D1_TOBAC</name>
<dbReference type="Pfam" id="PF24758">
    <property type="entry name" value="LRR_At5g56370"/>
    <property type="match status" value="1"/>
</dbReference>
<dbReference type="RefSeq" id="XP_016509668.1">
    <property type="nucleotide sequence ID" value="XM_016654182.1"/>
</dbReference>
<dbReference type="InterPro" id="IPR036047">
    <property type="entry name" value="F-box-like_dom_sf"/>
</dbReference>
<dbReference type="InterPro" id="IPR055411">
    <property type="entry name" value="LRR_FXL15/At3g58940/PEG3-like"/>
</dbReference>
<dbReference type="PROSITE" id="PS50181">
    <property type="entry name" value="FBOX"/>
    <property type="match status" value="1"/>
</dbReference>
<dbReference type="RefSeq" id="XP_016509667.1">
    <property type="nucleotide sequence ID" value="XM_016654181.1"/>
</dbReference>
<dbReference type="Gene3D" id="1.20.1280.50">
    <property type="match status" value="1"/>
</dbReference>
<reference key="1">
    <citation type="journal article" date="2014" name="Nat. Commun.">
        <title>The tobacco genome sequence and its comparison with those of tomato and potato.</title>
        <authorList>
            <person name="Sierro N."/>
            <person name="Battey J.N."/>
            <person name="Ouadi S."/>
            <person name="Bakaher N."/>
            <person name="Bovet L."/>
            <person name="Willig A."/>
            <person name="Goepfert S."/>
            <person name="Peitsch M.C."/>
            <person name="Ivanov N.V."/>
        </authorList>
    </citation>
    <scope>NUCLEOTIDE SEQUENCE [LARGE SCALE GENOMIC DNA]</scope>
    <source>
        <strain>cv. TN90</strain>
    </source>
</reference>
<dbReference type="PANTHER" id="PTHR31639">
    <property type="entry name" value="F-BOX PROTEIN-LIKE"/>
    <property type="match status" value="1"/>
</dbReference>
<dbReference type="GeneID" id="107827115"/>
<dbReference type="SUPFAM" id="SSF81383">
    <property type="entry name" value="F-box domain"/>
    <property type="match status" value="1"/>
</dbReference>